<dbReference type="PANTHER" id="PTHR42802:SF1">
    <property type="entry name" value="L-ORNITHINE N(5)-MONOOXYGENASE"/>
    <property type="match status" value="1"/>
</dbReference>
<dbReference type="SUPFAM" id="SSF51905">
    <property type="entry name" value="FAD/NAD(P)-binding domain"/>
    <property type="match status" value="2"/>
</dbReference>
<comment type="pathway">
    <text evidence="2">Siderophore biosynthesis.</text>
</comment>
<keyword evidence="10" id="KW-0503">Monooxygenase</keyword>
<dbReference type="InterPro" id="IPR025700">
    <property type="entry name" value="Lys/Orn_oxygenase"/>
</dbReference>
<proteinExistence type="inferred from homology"/>
<keyword evidence="9" id="KW-0560">Oxidoreductase</keyword>
<dbReference type="Pfam" id="PF13434">
    <property type="entry name" value="Lys_Orn_oxgnase"/>
    <property type="match status" value="1"/>
</dbReference>
<evidence type="ECO:0000256" key="9">
    <source>
        <dbReference type="ARBA" id="ARBA00023002"/>
    </source>
</evidence>
<keyword evidence="7" id="KW-0274">FAD</keyword>
<accession>A0A1H4MMM5</accession>
<name>A0A1H4MMM5_9ACTN</name>
<evidence type="ECO:0000256" key="11">
    <source>
        <dbReference type="ARBA" id="ARBA00029939"/>
    </source>
</evidence>
<dbReference type="Proteomes" id="UP000198742">
    <property type="component" value="Unassembled WGS sequence"/>
</dbReference>
<sequence>MTEHARERTHDLLGIGLGPFNLGLACLADPIPGLDAVFLEADSGFSWHPGMMLPDATLQVPFMADLVTLADPTSRFSYLAFLKDVGRLYPFYIRESFYPLRREYDDYCRWAADRLDSIELGERVVAVEHDGEAYVVRSATGRSWRTRHLVLGTGTAPRIPFAIDGAGEGGGPALHSADYLARKEELLATGSITVVGSGQSAAEVYADLLAEQETHGFELGWVTRSPRFFPMEYTKLTLEMTSPEWSSYFQALPAPRRAEVQQGQAALSKGISSDTINAIFDELYRREATTGVETTLLTATEVTAARWDGRAYALDLRHTEQGTTGRMTTESLVLATGYAPRVPDFLDGVRDRIRWDERGRFLAGGTFAVDHADSEVFVQNAEEHTHGFVAPDLGMGAMRNSVILAQVLGREPYPVEKRIAFQEWGIPDRFLTSSVEEAS</sequence>
<evidence type="ECO:0000256" key="4">
    <source>
        <dbReference type="ARBA" id="ARBA00013076"/>
    </source>
</evidence>
<keyword evidence="8" id="KW-0521">NADP</keyword>
<evidence type="ECO:0000313" key="17">
    <source>
        <dbReference type="Proteomes" id="UP000198742"/>
    </source>
</evidence>
<evidence type="ECO:0000256" key="12">
    <source>
        <dbReference type="ARBA" id="ARBA00031158"/>
    </source>
</evidence>
<evidence type="ECO:0000256" key="14">
    <source>
        <dbReference type="ARBA" id="ARBA00032738"/>
    </source>
</evidence>
<dbReference type="OrthoDB" id="7527071at2"/>
<dbReference type="RefSeq" id="WP_090968267.1">
    <property type="nucleotide sequence ID" value="NZ_FNRT01000002.1"/>
</dbReference>
<evidence type="ECO:0000256" key="2">
    <source>
        <dbReference type="ARBA" id="ARBA00004924"/>
    </source>
</evidence>
<keyword evidence="17" id="KW-1185">Reference proteome</keyword>
<dbReference type="InterPro" id="IPR036188">
    <property type="entry name" value="FAD/NAD-bd_sf"/>
</dbReference>
<dbReference type="EMBL" id="FNRT01000002">
    <property type="protein sequence ID" value="SEB84024.1"/>
    <property type="molecule type" value="Genomic_DNA"/>
</dbReference>
<dbReference type="PROSITE" id="PS51257">
    <property type="entry name" value="PROKAR_LIPOPROTEIN"/>
    <property type="match status" value="1"/>
</dbReference>
<reference evidence="17" key="1">
    <citation type="submission" date="2016-10" db="EMBL/GenBank/DDBJ databases">
        <authorList>
            <person name="Varghese N."/>
            <person name="Submissions S."/>
        </authorList>
    </citation>
    <scope>NUCLEOTIDE SEQUENCE [LARGE SCALE GENOMIC DNA]</scope>
    <source>
        <strain evidence="17">DSM 22017</strain>
    </source>
</reference>
<protein>
    <recommendedName>
        <fullName evidence="5">L-lysine N6-monooxygenase MbtG</fullName>
        <ecNumber evidence="4">1.14.13.59</ecNumber>
    </recommendedName>
    <alternativeName>
        <fullName evidence="14">Lysine 6-N-hydroxylase</fullName>
    </alternativeName>
    <alternativeName>
        <fullName evidence="13">Lysine N6-hydroxylase</fullName>
    </alternativeName>
    <alternativeName>
        <fullName evidence="11">Lysine-N-oxygenase</fullName>
    </alternativeName>
    <alternativeName>
        <fullName evidence="12">Mycobactin synthase protein G</fullName>
    </alternativeName>
</protein>
<evidence type="ECO:0000256" key="5">
    <source>
        <dbReference type="ARBA" id="ARBA00016406"/>
    </source>
</evidence>
<dbReference type="STRING" id="402596.SAMN04489844_1168"/>
<evidence type="ECO:0000256" key="3">
    <source>
        <dbReference type="ARBA" id="ARBA00007588"/>
    </source>
</evidence>
<dbReference type="PANTHER" id="PTHR42802">
    <property type="entry name" value="MONOOXYGENASE"/>
    <property type="match status" value="1"/>
</dbReference>
<keyword evidence="6" id="KW-0285">Flavoprotein</keyword>
<evidence type="ECO:0000256" key="7">
    <source>
        <dbReference type="ARBA" id="ARBA00022827"/>
    </source>
</evidence>
<evidence type="ECO:0000256" key="10">
    <source>
        <dbReference type="ARBA" id="ARBA00023033"/>
    </source>
</evidence>
<evidence type="ECO:0000256" key="8">
    <source>
        <dbReference type="ARBA" id="ARBA00022857"/>
    </source>
</evidence>
<comment type="catalytic activity">
    <reaction evidence="15">
        <text>L-lysine + NADPH + O2 = N(6)-hydroxy-L-lysine + NADP(+) + H2O</text>
        <dbReference type="Rhea" id="RHEA:23228"/>
        <dbReference type="ChEBI" id="CHEBI:15377"/>
        <dbReference type="ChEBI" id="CHEBI:15379"/>
        <dbReference type="ChEBI" id="CHEBI:32551"/>
        <dbReference type="ChEBI" id="CHEBI:57783"/>
        <dbReference type="ChEBI" id="CHEBI:57820"/>
        <dbReference type="ChEBI" id="CHEBI:58349"/>
        <dbReference type="EC" id="1.14.13.59"/>
    </reaction>
</comment>
<dbReference type="Gene3D" id="3.50.50.60">
    <property type="entry name" value="FAD/NAD(P)-binding domain"/>
    <property type="match status" value="1"/>
</dbReference>
<dbReference type="EC" id="1.14.13.59" evidence="4"/>
<gene>
    <name evidence="16" type="ORF">SAMN04489844_1168</name>
</gene>
<organism evidence="16 17">
    <name type="scientific">Nocardioides exalbidus</name>
    <dbReference type="NCBI Taxonomy" id="402596"/>
    <lineage>
        <taxon>Bacteria</taxon>
        <taxon>Bacillati</taxon>
        <taxon>Actinomycetota</taxon>
        <taxon>Actinomycetes</taxon>
        <taxon>Propionibacteriales</taxon>
        <taxon>Nocardioidaceae</taxon>
        <taxon>Nocardioides</taxon>
    </lineage>
</organism>
<evidence type="ECO:0000313" key="16">
    <source>
        <dbReference type="EMBL" id="SEB84024.1"/>
    </source>
</evidence>
<evidence type="ECO:0000256" key="1">
    <source>
        <dbReference type="ARBA" id="ARBA00001974"/>
    </source>
</evidence>
<evidence type="ECO:0000256" key="15">
    <source>
        <dbReference type="ARBA" id="ARBA00048407"/>
    </source>
</evidence>
<dbReference type="GO" id="GO:0047091">
    <property type="term" value="F:L-lysine 6-monooxygenase (NADPH) activity"/>
    <property type="evidence" value="ECO:0007669"/>
    <property type="project" value="UniProtKB-EC"/>
</dbReference>
<dbReference type="AlphaFoldDB" id="A0A1H4MMM5"/>
<evidence type="ECO:0000256" key="13">
    <source>
        <dbReference type="ARBA" id="ARBA00032493"/>
    </source>
</evidence>
<comment type="similarity">
    <text evidence="3">Belongs to the lysine N(6)-hydroxylase/L-ornithine N(5)-oxygenase family.</text>
</comment>
<comment type="cofactor">
    <cofactor evidence="1">
        <name>FAD</name>
        <dbReference type="ChEBI" id="CHEBI:57692"/>
    </cofactor>
</comment>
<evidence type="ECO:0000256" key="6">
    <source>
        <dbReference type="ARBA" id="ARBA00022630"/>
    </source>
</evidence>